<dbReference type="InterPro" id="IPR050817">
    <property type="entry name" value="DjlA_DnaK_co-chaperone"/>
</dbReference>
<dbReference type="PANTHER" id="PTHR24074">
    <property type="entry name" value="CO-CHAPERONE PROTEIN DJLA"/>
    <property type="match status" value="1"/>
</dbReference>
<dbReference type="InterPro" id="IPR001623">
    <property type="entry name" value="DnaJ_domain"/>
</dbReference>
<dbReference type="InterPro" id="IPR036869">
    <property type="entry name" value="J_dom_sf"/>
</dbReference>
<dbReference type="Proteomes" id="UP001213000">
    <property type="component" value="Unassembled WGS sequence"/>
</dbReference>
<gene>
    <name evidence="2" type="ORF">NP233_g3459</name>
</gene>
<organism evidence="2 3">
    <name type="scientific">Leucocoprinus birnbaumii</name>
    <dbReference type="NCBI Taxonomy" id="56174"/>
    <lineage>
        <taxon>Eukaryota</taxon>
        <taxon>Fungi</taxon>
        <taxon>Dikarya</taxon>
        <taxon>Basidiomycota</taxon>
        <taxon>Agaricomycotina</taxon>
        <taxon>Agaricomycetes</taxon>
        <taxon>Agaricomycetidae</taxon>
        <taxon>Agaricales</taxon>
        <taxon>Agaricineae</taxon>
        <taxon>Agaricaceae</taxon>
        <taxon>Leucocoprinus</taxon>
    </lineage>
</organism>
<dbReference type="Pfam" id="PF00226">
    <property type="entry name" value="DnaJ"/>
    <property type="match status" value="1"/>
</dbReference>
<protein>
    <recommendedName>
        <fullName evidence="1">J domain-containing protein</fullName>
    </recommendedName>
</protein>
<dbReference type="Gene3D" id="1.10.287.110">
    <property type="entry name" value="DnaJ domain"/>
    <property type="match status" value="1"/>
</dbReference>
<dbReference type="EMBL" id="JANIEX010000166">
    <property type="protein sequence ID" value="KAJ3571887.1"/>
    <property type="molecule type" value="Genomic_DNA"/>
</dbReference>
<keyword evidence="3" id="KW-1185">Reference proteome</keyword>
<feature type="domain" description="J" evidence="1">
    <location>
        <begin position="18"/>
        <end position="80"/>
    </location>
</feature>
<dbReference type="PRINTS" id="PR00625">
    <property type="entry name" value="JDOMAIN"/>
</dbReference>
<dbReference type="CDD" id="cd06257">
    <property type="entry name" value="DnaJ"/>
    <property type="match status" value="1"/>
</dbReference>
<comment type="caution">
    <text evidence="2">The sequence shown here is derived from an EMBL/GenBank/DDBJ whole genome shotgun (WGS) entry which is preliminary data.</text>
</comment>
<evidence type="ECO:0000313" key="2">
    <source>
        <dbReference type="EMBL" id="KAJ3571887.1"/>
    </source>
</evidence>
<name>A0AAD5YTV7_9AGAR</name>
<reference evidence="2" key="1">
    <citation type="submission" date="2022-07" db="EMBL/GenBank/DDBJ databases">
        <title>Genome Sequence of Leucocoprinus birnbaumii.</title>
        <authorList>
            <person name="Buettner E."/>
        </authorList>
    </citation>
    <scope>NUCLEOTIDE SEQUENCE</scope>
    <source>
        <strain evidence="2">VT141</strain>
    </source>
</reference>
<sequence length="122" mass="13861">MDDHDPISQFFPDQDSVDLYEVLNLKSTATPDEIKKAYRRLALVYHPDKHATAGAEAKETASLKFQQVGFAYAVLSDEEKEGTIRQERVVRLKDSTLNLARADGSHTSRTYLTELLETSWMK</sequence>
<dbReference type="SUPFAM" id="SSF46565">
    <property type="entry name" value="Chaperone J-domain"/>
    <property type="match status" value="1"/>
</dbReference>
<accession>A0AAD5YTV7</accession>
<evidence type="ECO:0000313" key="3">
    <source>
        <dbReference type="Proteomes" id="UP001213000"/>
    </source>
</evidence>
<dbReference type="AlphaFoldDB" id="A0AAD5YTV7"/>
<proteinExistence type="predicted"/>
<evidence type="ECO:0000259" key="1">
    <source>
        <dbReference type="PROSITE" id="PS50076"/>
    </source>
</evidence>
<dbReference type="PROSITE" id="PS50076">
    <property type="entry name" value="DNAJ_2"/>
    <property type="match status" value="1"/>
</dbReference>
<dbReference type="SMART" id="SM00271">
    <property type="entry name" value="DnaJ"/>
    <property type="match status" value="1"/>
</dbReference>